<keyword evidence="1" id="KW-0472">Membrane</keyword>
<reference evidence="5" key="3">
    <citation type="submission" date="2022-09" db="EMBL/GenBank/DDBJ databases">
        <title>Complete genome sequence of Vulcanisaeta souniana.</title>
        <authorList>
            <person name="Kato S."/>
            <person name="Itoh T."/>
            <person name="Ohkuma M."/>
        </authorList>
    </citation>
    <scope>NUCLEOTIDE SEQUENCE [LARGE SCALE GENOMIC DNA]</scope>
    <source>
        <strain evidence="5">JCM 11219</strain>
    </source>
</reference>
<protein>
    <recommendedName>
        <fullName evidence="6">DUF973 family protein</fullName>
    </recommendedName>
</protein>
<reference evidence="3" key="1">
    <citation type="journal article" date="2014" name="Int. J. Syst. Evol. Microbiol.">
        <title>Complete genome sequence of Corynebacterium casei LMG S-19264T (=DSM 44701T), isolated from a smear-ripened cheese.</title>
        <authorList>
            <consortium name="US DOE Joint Genome Institute (JGI-PGF)"/>
            <person name="Walter F."/>
            <person name="Albersmeier A."/>
            <person name="Kalinowski J."/>
            <person name="Ruckert C."/>
        </authorList>
    </citation>
    <scope>NUCLEOTIDE SEQUENCE</scope>
    <source>
        <strain evidence="3">JCM 11219</strain>
    </source>
</reference>
<feature type="transmembrane region" description="Helical" evidence="1">
    <location>
        <begin position="215"/>
        <end position="244"/>
    </location>
</feature>
<sequence length="258" mass="27673">MSAKVTLSDLGFMDLLKAFIAWTIILLAVTLIVNYAVLASPYAAKVIQEDPLRAARDFAEFFVTVVNPSAHQSAFTKIVNIFGISPSFFFVLSAIVDAILFTIFGLALLASLRLWFGVRTIWKGHRSILSLATLVGASLSLIGSVLALIGLILLLTTDVTPVVNQGMALTLSSSSIYMALPFPWPMTMGTLLWILGIGIVGILLLIFLVRDGDFLGIAFMAILIIGSILSIIGMLLIGFILMSIASGLIVLTRRGVAI</sequence>
<reference evidence="2" key="4">
    <citation type="journal article" date="2023" name="Microbiol. Resour. Announc.">
        <title>Complete Genome Sequence of Vulcanisaeta souniana Strain IC-059, a Hyperthermophilic Archaeon Isolated from Hot Spring Water in Japan.</title>
        <authorList>
            <person name="Kato S."/>
            <person name="Itoh T."/>
            <person name="Wu L."/>
            <person name="Ma J."/>
            <person name="Ohkuma M."/>
        </authorList>
    </citation>
    <scope>NUCLEOTIDE SEQUENCE</scope>
    <source>
        <strain evidence="2">JCM 11219</strain>
    </source>
</reference>
<feature type="transmembrane region" description="Helical" evidence="1">
    <location>
        <begin position="191"/>
        <end position="209"/>
    </location>
</feature>
<evidence type="ECO:0008006" key="6">
    <source>
        <dbReference type="Google" id="ProtNLM"/>
    </source>
</evidence>
<organism evidence="3 4">
    <name type="scientific">Vulcanisaeta souniana JCM 11219</name>
    <dbReference type="NCBI Taxonomy" id="1293586"/>
    <lineage>
        <taxon>Archaea</taxon>
        <taxon>Thermoproteota</taxon>
        <taxon>Thermoprotei</taxon>
        <taxon>Thermoproteales</taxon>
        <taxon>Thermoproteaceae</taxon>
        <taxon>Vulcanisaeta</taxon>
    </lineage>
</organism>
<evidence type="ECO:0000313" key="2">
    <source>
        <dbReference type="EMBL" id="BDR91270.1"/>
    </source>
</evidence>
<keyword evidence="1" id="KW-0812">Transmembrane</keyword>
<evidence type="ECO:0000313" key="3">
    <source>
        <dbReference type="EMBL" id="GGI84975.1"/>
    </source>
</evidence>
<dbReference type="Proteomes" id="UP001060771">
    <property type="component" value="Chromosome"/>
</dbReference>
<gene>
    <name evidence="3" type="ORF">GCM10007112_22440</name>
    <name evidence="2" type="ORF">Vsou_03630</name>
</gene>
<evidence type="ECO:0000313" key="4">
    <source>
        <dbReference type="Proteomes" id="UP000657075"/>
    </source>
</evidence>
<dbReference type="AlphaFoldDB" id="A0A830EC71"/>
<dbReference type="Proteomes" id="UP000657075">
    <property type="component" value="Unassembled WGS sequence"/>
</dbReference>
<dbReference type="EMBL" id="AP026830">
    <property type="protein sequence ID" value="BDR91270.1"/>
    <property type="molecule type" value="Genomic_DNA"/>
</dbReference>
<dbReference type="RefSeq" id="WP_188604002.1">
    <property type="nucleotide sequence ID" value="NZ_AP026830.1"/>
</dbReference>
<evidence type="ECO:0000256" key="1">
    <source>
        <dbReference type="SAM" id="Phobius"/>
    </source>
</evidence>
<dbReference type="GeneID" id="76205913"/>
<keyword evidence="5" id="KW-1185">Reference proteome</keyword>
<proteinExistence type="predicted"/>
<keyword evidence="1" id="KW-1133">Transmembrane helix</keyword>
<dbReference type="EMBL" id="BMNM01000012">
    <property type="protein sequence ID" value="GGI84975.1"/>
    <property type="molecule type" value="Genomic_DNA"/>
</dbReference>
<accession>A0A830EC71</accession>
<feature type="transmembrane region" description="Helical" evidence="1">
    <location>
        <begin position="88"/>
        <end position="116"/>
    </location>
</feature>
<reference evidence="3" key="2">
    <citation type="submission" date="2020-09" db="EMBL/GenBank/DDBJ databases">
        <authorList>
            <person name="Sun Q."/>
            <person name="Ohkuma M."/>
        </authorList>
    </citation>
    <scope>NUCLEOTIDE SEQUENCE</scope>
    <source>
        <strain evidence="3">JCM 11219</strain>
    </source>
</reference>
<evidence type="ECO:0000313" key="5">
    <source>
        <dbReference type="Proteomes" id="UP001060771"/>
    </source>
</evidence>
<feature type="transmembrane region" description="Helical" evidence="1">
    <location>
        <begin position="128"/>
        <end position="154"/>
    </location>
</feature>
<feature type="transmembrane region" description="Helical" evidence="1">
    <location>
        <begin position="12"/>
        <end position="37"/>
    </location>
</feature>
<name>A0A830EC71_9CREN</name>